<evidence type="ECO:0000256" key="4">
    <source>
        <dbReference type="ARBA" id="ARBA00023136"/>
    </source>
</evidence>
<evidence type="ECO:0000313" key="8">
    <source>
        <dbReference type="Ensembl" id="ENSEBUP00000020499.1"/>
    </source>
</evidence>
<dbReference type="PANTHER" id="PTHR24027:SF91">
    <property type="entry name" value="CADHERIN-7"/>
    <property type="match status" value="1"/>
</dbReference>
<protein>
    <recommendedName>
        <fullName evidence="7">Cadherin domain-containing protein</fullName>
    </recommendedName>
</protein>
<dbReference type="SMART" id="SM00112">
    <property type="entry name" value="CA"/>
    <property type="match status" value="2"/>
</dbReference>
<evidence type="ECO:0000256" key="2">
    <source>
        <dbReference type="ARBA" id="ARBA00022737"/>
    </source>
</evidence>
<accession>A0A8C4QTS9</accession>
<dbReference type="SUPFAM" id="SSF49313">
    <property type="entry name" value="Cadherin-like"/>
    <property type="match status" value="2"/>
</dbReference>
<dbReference type="GO" id="GO:0000902">
    <property type="term" value="P:cell morphogenesis"/>
    <property type="evidence" value="ECO:0007669"/>
    <property type="project" value="TreeGrafter"/>
</dbReference>
<evidence type="ECO:0000256" key="5">
    <source>
        <dbReference type="PROSITE-ProRule" id="PRU00043"/>
    </source>
</evidence>
<dbReference type="Proteomes" id="UP000694388">
    <property type="component" value="Unplaced"/>
</dbReference>
<dbReference type="GO" id="GO:0005912">
    <property type="term" value="C:adherens junction"/>
    <property type="evidence" value="ECO:0007669"/>
    <property type="project" value="TreeGrafter"/>
</dbReference>
<dbReference type="InterPro" id="IPR015919">
    <property type="entry name" value="Cadherin-like_sf"/>
</dbReference>
<dbReference type="InterPro" id="IPR002126">
    <property type="entry name" value="Cadherin-like_dom"/>
</dbReference>
<dbReference type="GO" id="GO:0016477">
    <property type="term" value="P:cell migration"/>
    <property type="evidence" value="ECO:0007669"/>
    <property type="project" value="TreeGrafter"/>
</dbReference>
<evidence type="ECO:0000313" key="9">
    <source>
        <dbReference type="Proteomes" id="UP000694388"/>
    </source>
</evidence>
<keyword evidence="3 5" id="KW-0106">Calcium</keyword>
<dbReference type="Pfam" id="PF00028">
    <property type="entry name" value="Cadherin"/>
    <property type="match status" value="1"/>
</dbReference>
<dbReference type="GO" id="GO:0045296">
    <property type="term" value="F:cadherin binding"/>
    <property type="evidence" value="ECO:0007669"/>
    <property type="project" value="TreeGrafter"/>
</dbReference>
<name>A0A8C4QTS9_EPTBU</name>
<dbReference type="InterPro" id="IPR039808">
    <property type="entry name" value="Cadherin"/>
</dbReference>
<dbReference type="GO" id="GO:0016339">
    <property type="term" value="P:calcium-dependent cell-cell adhesion via plasma membrane cell adhesion molecules"/>
    <property type="evidence" value="ECO:0007669"/>
    <property type="project" value="TreeGrafter"/>
</dbReference>
<evidence type="ECO:0000256" key="3">
    <source>
        <dbReference type="ARBA" id="ARBA00022837"/>
    </source>
</evidence>
<dbReference type="AlphaFoldDB" id="A0A8C4QTS9"/>
<evidence type="ECO:0000256" key="6">
    <source>
        <dbReference type="SAM" id="Phobius"/>
    </source>
</evidence>
<dbReference type="CDD" id="cd11304">
    <property type="entry name" value="Cadherin_repeat"/>
    <property type="match status" value="2"/>
</dbReference>
<dbReference type="GO" id="GO:0007156">
    <property type="term" value="P:homophilic cell adhesion via plasma membrane adhesion molecules"/>
    <property type="evidence" value="ECO:0007669"/>
    <property type="project" value="InterPro"/>
</dbReference>
<dbReference type="GO" id="GO:0007043">
    <property type="term" value="P:cell-cell junction assembly"/>
    <property type="evidence" value="ECO:0007669"/>
    <property type="project" value="TreeGrafter"/>
</dbReference>
<dbReference type="PANTHER" id="PTHR24027">
    <property type="entry name" value="CADHERIN-23"/>
    <property type="match status" value="1"/>
</dbReference>
<keyword evidence="4 6" id="KW-0472">Membrane</keyword>
<reference evidence="8" key="1">
    <citation type="submission" date="2025-08" db="UniProtKB">
        <authorList>
            <consortium name="Ensembl"/>
        </authorList>
    </citation>
    <scope>IDENTIFICATION</scope>
</reference>
<proteinExistence type="predicted"/>
<evidence type="ECO:0000259" key="7">
    <source>
        <dbReference type="PROSITE" id="PS50268"/>
    </source>
</evidence>
<dbReference type="GO" id="GO:0008013">
    <property type="term" value="F:beta-catenin binding"/>
    <property type="evidence" value="ECO:0007669"/>
    <property type="project" value="TreeGrafter"/>
</dbReference>
<dbReference type="GO" id="GO:0044331">
    <property type="term" value="P:cell-cell adhesion mediated by cadherin"/>
    <property type="evidence" value="ECO:0007669"/>
    <property type="project" value="TreeGrafter"/>
</dbReference>
<evidence type="ECO:0000256" key="1">
    <source>
        <dbReference type="ARBA" id="ARBA00004370"/>
    </source>
</evidence>
<dbReference type="GO" id="GO:0005509">
    <property type="term" value="F:calcium ion binding"/>
    <property type="evidence" value="ECO:0007669"/>
    <property type="project" value="UniProtKB-UniRule"/>
</dbReference>
<dbReference type="Ensembl" id="ENSEBUT00000021075.1">
    <property type="protein sequence ID" value="ENSEBUP00000020499.1"/>
    <property type="gene ID" value="ENSEBUG00000012699.1"/>
</dbReference>
<keyword evidence="6" id="KW-1133">Transmembrane helix</keyword>
<dbReference type="GO" id="GO:0016342">
    <property type="term" value="C:catenin complex"/>
    <property type="evidence" value="ECO:0007669"/>
    <property type="project" value="TreeGrafter"/>
</dbReference>
<feature type="transmembrane region" description="Helical" evidence="6">
    <location>
        <begin position="21"/>
        <end position="41"/>
    </location>
</feature>
<keyword evidence="2" id="KW-0677">Repeat</keyword>
<keyword evidence="9" id="KW-1185">Reference proteome</keyword>
<dbReference type="GO" id="GO:0034332">
    <property type="term" value="P:adherens junction organization"/>
    <property type="evidence" value="ECO:0007669"/>
    <property type="project" value="TreeGrafter"/>
</dbReference>
<feature type="domain" description="Cadherin" evidence="7">
    <location>
        <begin position="268"/>
        <end position="371"/>
    </location>
</feature>
<keyword evidence="6" id="KW-0812">Transmembrane</keyword>
<dbReference type="PROSITE" id="PS50268">
    <property type="entry name" value="CADHERIN_2"/>
    <property type="match status" value="2"/>
</dbReference>
<feature type="domain" description="Cadherin" evidence="7">
    <location>
        <begin position="129"/>
        <end position="245"/>
    </location>
</feature>
<organism evidence="8 9">
    <name type="scientific">Eptatretus burgeri</name>
    <name type="common">Inshore hagfish</name>
    <dbReference type="NCBI Taxonomy" id="7764"/>
    <lineage>
        <taxon>Eukaryota</taxon>
        <taxon>Metazoa</taxon>
        <taxon>Chordata</taxon>
        <taxon>Craniata</taxon>
        <taxon>Vertebrata</taxon>
        <taxon>Cyclostomata</taxon>
        <taxon>Myxini</taxon>
        <taxon>Myxiniformes</taxon>
        <taxon>Myxinidae</taxon>
        <taxon>Eptatretinae</taxon>
        <taxon>Eptatretus</taxon>
    </lineage>
</organism>
<reference evidence="8" key="2">
    <citation type="submission" date="2025-09" db="UniProtKB">
        <authorList>
            <consortium name="Ensembl"/>
        </authorList>
    </citation>
    <scope>IDENTIFICATION</scope>
</reference>
<comment type="subcellular location">
    <subcellularLocation>
        <location evidence="1">Membrane</location>
    </subcellularLocation>
</comment>
<sequence>MKKEKDARGRLIDKYGQVTTRQYLVFVLTLFLIKTGGAAWYPAGCEIVEHSPNGTRVNCTDPVCKNPSFESSIFRWDGHHIIVTDEKRLNRSTMNMSYVTLQVNCEEHLTKIMKIDVLDVNDFPPIFDKGSPSLINVSEFALPEQTIWTFNAADADWNPDLSPRFKFILKGFLTEKYLKVEGSTEASIILNKPLDYEHLKKEDLTLILSAEDYCNFPCVTNYPVKTSNFTFTIHIKEEDTLPPIFQPPYCMTFDVDGDNGNESQLACANAMYNGTVMHDTTTINMPTPIRAKDGDEQLNAPIAYRILGGNDEKIFSIGDDGKLTLNDTAKKKYNQTYNLEILAVQKNNNFRSALTTAKIRVIQQNNYPPKFCKGRCGYIPSTEYMVVVFECHSLSPLRVLVCDNDYPPQNINPNARVKLRSQDESWATLTPDGYLLVNMSNMPPRGGLSNVEVTAMDLETNEATI</sequence>
<dbReference type="Gene3D" id="2.60.40.60">
    <property type="entry name" value="Cadherins"/>
    <property type="match status" value="2"/>
</dbReference>